<gene>
    <name evidence="1" type="ORF">Pyn_10821</name>
</gene>
<sequence length="80" mass="9260">MRDLFTFFCNVSARNSNFSQEISAIAGPPLVEDIGFYGSVRKISHVFDMEHKLFVPNGVEVFVFYLGSEPLVLKLYFYKW</sequence>
<keyword evidence="2" id="KW-1185">Reference proteome</keyword>
<evidence type="ECO:0000313" key="1">
    <source>
        <dbReference type="EMBL" id="PQP93576.1"/>
    </source>
</evidence>
<dbReference type="Proteomes" id="UP000250321">
    <property type="component" value="Unassembled WGS sequence"/>
</dbReference>
<evidence type="ECO:0000313" key="2">
    <source>
        <dbReference type="Proteomes" id="UP000250321"/>
    </source>
</evidence>
<dbReference type="EMBL" id="PJQY01002447">
    <property type="protein sequence ID" value="PQP93576.1"/>
    <property type="molecule type" value="Genomic_DNA"/>
</dbReference>
<accession>A0A314XMK1</accession>
<comment type="caution">
    <text evidence="1">The sequence shown here is derived from an EMBL/GenBank/DDBJ whole genome shotgun (WGS) entry which is preliminary data.</text>
</comment>
<reference evidence="1 2" key="1">
    <citation type="submission" date="2018-02" db="EMBL/GenBank/DDBJ databases">
        <title>Draft genome of wild Prunus yedoensis var. nudiflora.</title>
        <authorList>
            <person name="Baek S."/>
            <person name="Kim J.-H."/>
            <person name="Choi K."/>
            <person name="Kim G.-B."/>
            <person name="Cho A."/>
            <person name="Jang H."/>
            <person name="Shin C.-H."/>
            <person name="Yu H.-J."/>
            <person name="Mun J.-H."/>
        </authorList>
    </citation>
    <scope>NUCLEOTIDE SEQUENCE [LARGE SCALE GENOMIC DNA]</scope>
    <source>
        <strain evidence="2">cv. Jeju island</strain>
        <tissue evidence="1">Leaf</tissue>
    </source>
</reference>
<dbReference type="AlphaFoldDB" id="A0A314XMK1"/>
<proteinExistence type="predicted"/>
<protein>
    <submittedName>
        <fullName evidence="1">Uncharacterized protein</fullName>
    </submittedName>
</protein>
<name>A0A314XMK1_PRUYE</name>
<organism evidence="1 2">
    <name type="scientific">Prunus yedoensis var. nudiflora</name>
    <dbReference type="NCBI Taxonomy" id="2094558"/>
    <lineage>
        <taxon>Eukaryota</taxon>
        <taxon>Viridiplantae</taxon>
        <taxon>Streptophyta</taxon>
        <taxon>Embryophyta</taxon>
        <taxon>Tracheophyta</taxon>
        <taxon>Spermatophyta</taxon>
        <taxon>Magnoliopsida</taxon>
        <taxon>eudicotyledons</taxon>
        <taxon>Gunneridae</taxon>
        <taxon>Pentapetalae</taxon>
        <taxon>rosids</taxon>
        <taxon>fabids</taxon>
        <taxon>Rosales</taxon>
        <taxon>Rosaceae</taxon>
        <taxon>Amygdaloideae</taxon>
        <taxon>Amygdaleae</taxon>
        <taxon>Prunus</taxon>
    </lineage>
</organism>